<protein>
    <submittedName>
        <fullName evidence="1">Uncharacterized protein</fullName>
    </submittedName>
</protein>
<evidence type="ECO:0000313" key="2">
    <source>
        <dbReference type="Proteomes" id="UP000324800"/>
    </source>
</evidence>
<accession>A0A5J4WF97</accession>
<sequence length="73" mass="8874">MEDIFWIYRPFQKIEKTLIAWEKFEPKSFMIAPWWPGQIWFTYLLTGSCRYLILRREHFDSEPGEGGDEKGRT</sequence>
<gene>
    <name evidence="1" type="ORF">EZS28_010927</name>
</gene>
<comment type="caution">
    <text evidence="1">The sequence shown here is derived from an EMBL/GenBank/DDBJ whole genome shotgun (WGS) entry which is preliminary data.</text>
</comment>
<organism evidence="1 2">
    <name type="scientific">Streblomastix strix</name>
    <dbReference type="NCBI Taxonomy" id="222440"/>
    <lineage>
        <taxon>Eukaryota</taxon>
        <taxon>Metamonada</taxon>
        <taxon>Preaxostyla</taxon>
        <taxon>Oxymonadida</taxon>
        <taxon>Streblomastigidae</taxon>
        <taxon>Streblomastix</taxon>
    </lineage>
</organism>
<dbReference type="Proteomes" id="UP000324800">
    <property type="component" value="Unassembled WGS sequence"/>
</dbReference>
<evidence type="ECO:0000313" key="1">
    <source>
        <dbReference type="EMBL" id="KAA6393551.1"/>
    </source>
</evidence>
<dbReference type="EMBL" id="SNRW01002200">
    <property type="protein sequence ID" value="KAA6393551.1"/>
    <property type="molecule type" value="Genomic_DNA"/>
</dbReference>
<dbReference type="AlphaFoldDB" id="A0A5J4WF97"/>
<reference evidence="1 2" key="1">
    <citation type="submission" date="2019-03" db="EMBL/GenBank/DDBJ databases">
        <title>Single cell metagenomics reveals metabolic interactions within the superorganism composed of flagellate Streblomastix strix and complex community of Bacteroidetes bacteria on its surface.</title>
        <authorList>
            <person name="Treitli S.C."/>
            <person name="Kolisko M."/>
            <person name="Husnik F."/>
            <person name="Keeling P."/>
            <person name="Hampl V."/>
        </authorList>
    </citation>
    <scope>NUCLEOTIDE SEQUENCE [LARGE SCALE GENOMIC DNA]</scope>
    <source>
        <strain evidence="1">ST1C</strain>
    </source>
</reference>
<name>A0A5J4WF97_9EUKA</name>
<proteinExistence type="predicted"/>